<evidence type="ECO:0000256" key="1">
    <source>
        <dbReference type="ARBA" id="ARBA00022793"/>
    </source>
</evidence>
<dbReference type="PANTHER" id="PTHR10067:SF9">
    <property type="entry name" value="PHOSPHATIDYLSERINE DECARBOXYLASE FAMILY PROTEIN (AFU_ORTHOLOGUE AFUA_7G01730)"/>
    <property type="match status" value="1"/>
</dbReference>
<reference evidence="4" key="1">
    <citation type="journal article" date="2020" name="New Phytol.">
        <title>Comparative genomics reveals dynamic genome evolution in host specialist ectomycorrhizal fungi.</title>
        <authorList>
            <person name="Lofgren L.A."/>
            <person name="Nguyen N.H."/>
            <person name="Vilgalys R."/>
            <person name="Ruytinx J."/>
            <person name="Liao H.L."/>
            <person name="Branco S."/>
            <person name="Kuo A."/>
            <person name="LaButti K."/>
            <person name="Lipzen A."/>
            <person name="Andreopoulos W."/>
            <person name="Pangilinan J."/>
            <person name="Riley R."/>
            <person name="Hundley H."/>
            <person name="Na H."/>
            <person name="Barry K."/>
            <person name="Grigoriev I.V."/>
            <person name="Stajich J.E."/>
            <person name="Kennedy P.G."/>
        </authorList>
    </citation>
    <scope>NUCLEOTIDE SEQUENCE</scope>
    <source>
        <strain evidence="4">MN1</strain>
    </source>
</reference>
<keyword evidence="1" id="KW-0210">Decarboxylase</keyword>
<dbReference type="InterPro" id="IPR003817">
    <property type="entry name" value="PS_Dcarbxylase"/>
</dbReference>
<organism evidence="4 5">
    <name type="scientific">Suillus subaureus</name>
    <dbReference type="NCBI Taxonomy" id="48587"/>
    <lineage>
        <taxon>Eukaryota</taxon>
        <taxon>Fungi</taxon>
        <taxon>Dikarya</taxon>
        <taxon>Basidiomycota</taxon>
        <taxon>Agaricomycotina</taxon>
        <taxon>Agaricomycetes</taxon>
        <taxon>Agaricomycetidae</taxon>
        <taxon>Boletales</taxon>
        <taxon>Suillineae</taxon>
        <taxon>Suillaceae</taxon>
        <taxon>Suillus</taxon>
    </lineage>
</organism>
<protein>
    <submittedName>
        <fullName evidence="4">Phosphatidylserine decarboxylase</fullName>
    </submittedName>
</protein>
<dbReference type="InterPro" id="IPR022237">
    <property type="entry name" value="PsiD-like"/>
</dbReference>
<feature type="domain" description="L-tryptophan decarboxylase PsiD-like" evidence="3">
    <location>
        <begin position="44"/>
        <end position="177"/>
    </location>
</feature>
<accession>A0A9P7ELV1</accession>
<keyword evidence="5" id="KW-1185">Reference proteome</keyword>
<evidence type="ECO:0000313" key="5">
    <source>
        <dbReference type="Proteomes" id="UP000807769"/>
    </source>
</evidence>
<dbReference type="GO" id="GO:0005739">
    <property type="term" value="C:mitochondrion"/>
    <property type="evidence" value="ECO:0007669"/>
    <property type="project" value="TreeGrafter"/>
</dbReference>
<dbReference type="GO" id="GO:0006646">
    <property type="term" value="P:phosphatidylethanolamine biosynthetic process"/>
    <property type="evidence" value="ECO:0007669"/>
    <property type="project" value="TreeGrafter"/>
</dbReference>
<dbReference type="OrthoDB" id="5973539at2759"/>
<gene>
    <name evidence="4" type="ORF">BJ212DRAFT_1475963</name>
</gene>
<dbReference type="EMBL" id="JABBWG010000003">
    <property type="protein sequence ID" value="KAG1824665.1"/>
    <property type="molecule type" value="Genomic_DNA"/>
</dbReference>
<dbReference type="Pfam" id="PF12588">
    <property type="entry name" value="PSDC"/>
    <property type="match status" value="1"/>
</dbReference>
<dbReference type="AlphaFoldDB" id="A0A9P7ELV1"/>
<name>A0A9P7ELV1_9AGAM</name>
<dbReference type="GeneID" id="64633321"/>
<evidence type="ECO:0000256" key="2">
    <source>
        <dbReference type="ARBA" id="ARBA00023239"/>
    </source>
</evidence>
<dbReference type="GO" id="GO:0004609">
    <property type="term" value="F:phosphatidylserine decarboxylase activity"/>
    <property type="evidence" value="ECO:0007669"/>
    <property type="project" value="InterPro"/>
</dbReference>
<dbReference type="Pfam" id="PF02666">
    <property type="entry name" value="PS_Dcarbxylase"/>
    <property type="match status" value="1"/>
</dbReference>
<sequence length="450" mass="50589">MATPTVFSGYGGWLPRHPDIYKNFINRLLKRALQRSHDSLEHEPAVAAFGEAIQGDPVMKSLFDQIFRQVHEQSKVKDFECLLHELDCIIVTAPKYEVVRDSNGEVIASEPVGVPMYLVFDLLSNTAAGYDLFRMKKFNRALKTLLENWGKFLMQSGSNSTLNTTDEGWFGAAGITHLEEHLGEYSFERTYKCPDATADNRGFETWDAFFTRALNDGVRPIKPEPIVLPPGGPRTAAYPIPIYNACESTVLRIERNVKQHDQFWLKGQSYSLYDMFNRNDEYAKLFEGGTVYQAFLGPTDFHRWHSPIKGTITDIVVVEGTYYAVLPDDGAEQDDPELAKGDPRGALIRSQPFLTIEATRVLFYIESEDIGTMCFIAVGMAEVSTCQVRVKKGQAVVPGMELGMFHFGGSSHALVFPKGIYFEEEEAVKVGEHIWVNSTLGRAIRMPESE</sequence>
<dbReference type="RefSeq" id="XP_041198382.1">
    <property type="nucleotide sequence ID" value="XM_041339305.1"/>
</dbReference>
<comment type="caution">
    <text evidence="4">The sequence shown here is derived from an EMBL/GenBank/DDBJ whole genome shotgun (WGS) entry which is preliminary data.</text>
</comment>
<proteinExistence type="predicted"/>
<dbReference type="Proteomes" id="UP000807769">
    <property type="component" value="Unassembled WGS sequence"/>
</dbReference>
<dbReference type="PANTHER" id="PTHR10067">
    <property type="entry name" value="PHOSPHATIDYLSERINE DECARBOXYLASE"/>
    <property type="match status" value="1"/>
</dbReference>
<keyword evidence="2" id="KW-0456">Lyase</keyword>
<evidence type="ECO:0000313" key="4">
    <source>
        <dbReference type="EMBL" id="KAG1824665.1"/>
    </source>
</evidence>
<evidence type="ECO:0000259" key="3">
    <source>
        <dbReference type="Pfam" id="PF12588"/>
    </source>
</evidence>